<keyword evidence="4" id="KW-1185">Reference proteome</keyword>
<keyword evidence="2" id="KW-0472">Membrane</keyword>
<feature type="transmembrane region" description="Helical" evidence="2">
    <location>
        <begin position="706"/>
        <end position="725"/>
    </location>
</feature>
<comment type="caution">
    <text evidence="3">The sequence shown here is derived from an EMBL/GenBank/DDBJ whole genome shotgun (WGS) entry which is preliminary data.</text>
</comment>
<evidence type="ECO:0008006" key="5">
    <source>
        <dbReference type="Google" id="ProtNLM"/>
    </source>
</evidence>
<accession>A0ABN2MM22</accession>
<feature type="compositionally biased region" description="Polar residues" evidence="1">
    <location>
        <begin position="137"/>
        <end position="148"/>
    </location>
</feature>
<feature type="transmembrane region" description="Helical" evidence="2">
    <location>
        <begin position="652"/>
        <end position="670"/>
    </location>
</feature>
<feature type="transmembrane region" description="Helical" evidence="2">
    <location>
        <begin position="603"/>
        <end position="622"/>
    </location>
</feature>
<proteinExistence type="predicted"/>
<evidence type="ECO:0000313" key="3">
    <source>
        <dbReference type="EMBL" id="GAA1830624.1"/>
    </source>
</evidence>
<reference evidence="3 4" key="1">
    <citation type="journal article" date="2019" name="Int. J. Syst. Evol. Microbiol.">
        <title>The Global Catalogue of Microorganisms (GCM) 10K type strain sequencing project: providing services to taxonomists for standard genome sequencing and annotation.</title>
        <authorList>
            <consortium name="The Broad Institute Genomics Platform"/>
            <consortium name="The Broad Institute Genome Sequencing Center for Infectious Disease"/>
            <person name="Wu L."/>
            <person name="Ma J."/>
        </authorList>
    </citation>
    <scope>NUCLEOTIDE SEQUENCE [LARGE SCALE GENOMIC DNA]</scope>
    <source>
        <strain evidence="3 4">JCM 14323</strain>
    </source>
</reference>
<feature type="region of interest" description="Disordered" evidence="1">
    <location>
        <begin position="52"/>
        <end position="148"/>
    </location>
</feature>
<feature type="transmembrane region" description="Helical" evidence="2">
    <location>
        <begin position="682"/>
        <end position="700"/>
    </location>
</feature>
<evidence type="ECO:0000256" key="2">
    <source>
        <dbReference type="SAM" id="Phobius"/>
    </source>
</evidence>
<keyword evidence="2" id="KW-0812">Transmembrane</keyword>
<feature type="compositionally biased region" description="Low complexity" evidence="1">
    <location>
        <begin position="119"/>
        <end position="136"/>
    </location>
</feature>
<dbReference type="EMBL" id="BAAANK010000003">
    <property type="protein sequence ID" value="GAA1830624.1"/>
    <property type="molecule type" value="Genomic_DNA"/>
</dbReference>
<evidence type="ECO:0000256" key="1">
    <source>
        <dbReference type="SAM" id="MobiDB-lite"/>
    </source>
</evidence>
<gene>
    <name evidence="3" type="ORF">GCM10009750_13120</name>
</gene>
<protein>
    <recommendedName>
        <fullName evidence="5">Choice-of-anchor D domain-containing protein</fullName>
    </recommendedName>
</protein>
<name>A0ABN2MM22_9MICO</name>
<dbReference type="RefSeq" id="WP_157428925.1">
    <property type="nucleotide sequence ID" value="NZ_BAAANK010000003.1"/>
</dbReference>
<evidence type="ECO:0000313" key="4">
    <source>
        <dbReference type="Proteomes" id="UP001501746"/>
    </source>
</evidence>
<sequence length="730" mass="75561">MAERVCEVCGTVNEAAARFCSGCDAYLGWDSGGATLDGAPLAGSVPTIVDSVETEESAASTVPSTDAAGTGPNGTADAAPGTAPVAGVAGADPATADPATTDSAPGARQPTDADPAGGDQPATSADPAASDAPGQATPVSGTQPHPTTTARLEAPEAVLDVTEATVVPGAPVTVQLRLTNPSSIVDGYAIEPVSPPQWLSFSHGDAHLMPAQELSVPLMIGVHDEVLVFAQRVALTIRISSLAEPERSTEVSLQLTVPPVGPNASLEVRPSLIRLEDHAAGEFTVRLDNRAANFAQTVRLTAADAEGLVRFAFAPDVVTVPPGQVVELPVSFSAPEPEPGRELSRQVTVEAGNDAGRTAVPLTLVQRTSAITVDAPVRVRIEPSSLKVERGNTADFDVIIDHRGGHREVTAALAARDPGRSIGFAFSSEQVVIEPGAVVRVRGRLAAPAPERGETATHAFSVVVSDGVQDVEALGSVELSSPPEAILTAVLRIDPPSQLVVNERAAAFQVTVDNRRGVEPLGVRLEGASEDGTARLVFTPSELVVPAGQVAAARLAVDAPRPAPSDQATRRMRVIATDGVRSVEAQAVLTQATADRRPITSRILVIIGGLLVIVGAFAEWFAGFTPFLPSIELIGALARSELFLGDIRLTEPAVRVLVFLFAALMLLGMIGKSGRLTRFSAVLTVLITVAWLIFLAVVAVVPTLGIGLPLIWIGCVLAFIGGVLARPRPE</sequence>
<organism evidence="3 4">
    <name type="scientific">Agromyces salentinus</name>
    <dbReference type="NCBI Taxonomy" id="269421"/>
    <lineage>
        <taxon>Bacteria</taxon>
        <taxon>Bacillati</taxon>
        <taxon>Actinomycetota</taxon>
        <taxon>Actinomycetes</taxon>
        <taxon>Micrococcales</taxon>
        <taxon>Microbacteriaceae</taxon>
        <taxon>Agromyces</taxon>
    </lineage>
</organism>
<feature type="compositionally biased region" description="Low complexity" evidence="1">
    <location>
        <begin position="65"/>
        <end position="107"/>
    </location>
</feature>
<keyword evidence="2" id="KW-1133">Transmembrane helix</keyword>
<dbReference type="Proteomes" id="UP001501746">
    <property type="component" value="Unassembled WGS sequence"/>
</dbReference>